<reference evidence="5 6" key="1">
    <citation type="submission" date="2019-03" db="EMBL/GenBank/DDBJ databases">
        <title>Genomic Encyclopedia of Type Strains, Phase IV (KMG-IV): sequencing the most valuable type-strain genomes for metagenomic binning, comparative biology and taxonomic classification.</title>
        <authorList>
            <person name="Goeker M."/>
        </authorList>
    </citation>
    <scope>NUCLEOTIDE SEQUENCE [LARGE SCALE GENOMIC DNA]</scope>
    <source>
        <strain evidence="5 6">DSM 104836</strain>
    </source>
</reference>
<proteinExistence type="predicted"/>
<dbReference type="GO" id="GO:0003700">
    <property type="term" value="F:DNA-binding transcription factor activity"/>
    <property type="evidence" value="ECO:0007669"/>
    <property type="project" value="InterPro"/>
</dbReference>
<dbReference type="InterPro" id="IPR036390">
    <property type="entry name" value="WH_DNA-bd_sf"/>
</dbReference>
<dbReference type="AlphaFoldDB" id="A0A4R3J293"/>
<keyword evidence="3" id="KW-0804">Transcription</keyword>
<evidence type="ECO:0000256" key="1">
    <source>
        <dbReference type="ARBA" id="ARBA00023015"/>
    </source>
</evidence>
<dbReference type="CDD" id="cd07377">
    <property type="entry name" value="WHTH_GntR"/>
    <property type="match status" value="1"/>
</dbReference>
<dbReference type="PANTHER" id="PTHR43537">
    <property type="entry name" value="TRANSCRIPTIONAL REGULATOR, GNTR FAMILY"/>
    <property type="match status" value="1"/>
</dbReference>
<accession>A0A4R3J293</accession>
<dbReference type="Pfam" id="PF07729">
    <property type="entry name" value="FCD"/>
    <property type="match status" value="1"/>
</dbReference>
<dbReference type="SUPFAM" id="SSF48008">
    <property type="entry name" value="GntR ligand-binding domain-like"/>
    <property type="match status" value="1"/>
</dbReference>
<dbReference type="Gene3D" id="1.10.10.10">
    <property type="entry name" value="Winged helix-like DNA-binding domain superfamily/Winged helix DNA-binding domain"/>
    <property type="match status" value="1"/>
</dbReference>
<dbReference type="PANTHER" id="PTHR43537:SF49">
    <property type="entry name" value="TRANSCRIPTIONAL REGULATORY PROTEIN"/>
    <property type="match status" value="1"/>
</dbReference>
<dbReference type="GO" id="GO:0003677">
    <property type="term" value="F:DNA binding"/>
    <property type="evidence" value="ECO:0007669"/>
    <property type="project" value="UniProtKB-KW"/>
</dbReference>
<evidence type="ECO:0000259" key="4">
    <source>
        <dbReference type="PROSITE" id="PS50949"/>
    </source>
</evidence>
<dbReference type="EMBL" id="SLZU01000017">
    <property type="protein sequence ID" value="TCS59919.1"/>
    <property type="molecule type" value="Genomic_DNA"/>
</dbReference>
<evidence type="ECO:0000256" key="2">
    <source>
        <dbReference type="ARBA" id="ARBA00023125"/>
    </source>
</evidence>
<evidence type="ECO:0000313" key="6">
    <source>
        <dbReference type="Proteomes" id="UP000295696"/>
    </source>
</evidence>
<dbReference type="SMART" id="SM00345">
    <property type="entry name" value="HTH_GNTR"/>
    <property type="match status" value="1"/>
</dbReference>
<evidence type="ECO:0000256" key="3">
    <source>
        <dbReference type="ARBA" id="ARBA00023163"/>
    </source>
</evidence>
<keyword evidence="2 5" id="KW-0238">DNA-binding</keyword>
<dbReference type="Proteomes" id="UP000295696">
    <property type="component" value="Unassembled WGS sequence"/>
</dbReference>
<keyword evidence="6" id="KW-1185">Reference proteome</keyword>
<dbReference type="SUPFAM" id="SSF46785">
    <property type="entry name" value="Winged helix' DNA-binding domain"/>
    <property type="match status" value="1"/>
</dbReference>
<name>A0A4R3J293_9RHOB</name>
<dbReference type="InterPro" id="IPR036388">
    <property type="entry name" value="WH-like_DNA-bd_sf"/>
</dbReference>
<comment type="caution">
    <text evidence="5">The sequence shown here is derived from an EMBL/GenBank/DDBJ whole genome shotgun (WGS) entry which is preliminary data.</text>
</comment>
<protein>
    <submittedName>
        <fullName evidence="5">DNA-binding GntR family transcriptional regulator</fullName>
    </submittedName>
</protein>
<dbReference type="SMART" id="SM00895">
    <property type="entry name" value="FCD"/>
    <property type="match status" value="1"/>
</dbReference>
<dbReference type="InterPro" id="IPR008920">
    <property type="entry name" value="TF_FadR/GntR_C"/>
</dbReference>
<dbReference type="OrthoDB" id="7005926at2"/>
<dbReference type="RefSeq" id="WP_132247654.1">
    <property type="nucleotide sequence ID" value="NZ_SLZU01000017.1"/>
</dbReference>
<organism evidence="5 6">
    <name type="scientific">Primorskyibacter sedentarius</name>
    <dbReference type="NCBI Taxonomy" id="745311"/>
    <lineage>
        <taxon>Bacteria</taxon>
        <taxon>Pseudomonadati</taxon>
        <taxon>Pseudomonadota</taxon>
        <taxon>Alphaproteobacteria</taxon>
        <taxon>Rhodobacterales</taxon>
        <taxon>Roseobacteraceae</taxon>
        <taxon>Primorskyibacter</taxon>
    </lineage>
</organism>
<dbReference type="InterPro" id="IPR011711">
    <property type="entry name" value="GntR_C"/>
</dbReference>
<gene>
    <name evidence="5" type="ORF">EDD52_11752</name>
</gene>
<dbReference type="Pfam" id="PF00392">
    <property type="entry name" value="GntR"/>
    <property type="match status" value="1"/>
</dbReference>
<evidence type="ECO:0000313" key="5">
    <source>
        <dbReference type="EMBL" id="TCS59919.1"/>
    </source>
</evidence>
<keyword evidence="1" id="KW-0805">Transcription regulation</keyword>
<feature type="domain" description="HTH gntR-type" evidence="4">
    <location>
        <begin position="6"/>
        <end position="73"/>
    </location>
</feature>
<dbReference type="PROSITE" id="PS50949">
    <property type="entry name" value="HTH_GNTR"/>
    <property type="match status" value="1"/>
</dbReference>
<dbReference type="Gene3D" id="1.20.120.530">
    <property type="entry name" value="GntR ligand-binding domain-like"/>
    <property type="match status" value="1"/>
</dbReference>
<dbReference type="InterPro" id="IPR000524">
    <property type="entry name" value="Tscrpt_reg_HTH_GntR"/>
</dbReference>
<sequence length="311" mass="35353">MTGRTSELSQRISNRLLHEILSGALPGGHHISAQQVADRYGVSRTPVREALEGLEGQEVLVRQPNRGFFVANDLPTGVTPPPDAVVADQDNGYQRLADDWLTNKIPDEVTEQFLRQRYGWTKAKVGDLLIRAAREGWAERKEGYGWRFLPVAKTPEAFDQIYRLRMAIEPTAMLEPTFELDHKVLSEQRRIQEGMLNGEINTAPGETLLENGSLFHEEIIKLSGNPFFLMALQRVNRMRRLMEYRAEVNRERLIEQCTEHLEILSLLEAGEIIDASYRMRQHLSGALKRKSPLTWGWAADKSARGDHSDGE</sequence>